<feature type="binding site" evidence="6">
    <location>
        <position position="155"/>
    </location>
    <ligand>
        <name>FMN</name>
        <dbReference type="ChEBI" id="CHEBI:58210"/>
    </ligand>
</feature>
<gene>
    <name evidence="8" type="ordered locus">Mmcs_2522</name>
</gene>
<keyword evidence="3" id="KW-0560">Oxidoreductase</keyword>
<feature type="binding site" evidence="6">
    <location>
        <position position="101"/>
    </location>
    <ligand>
        <name>FMN</name>
        <dbReference type="ChEBI" id="CHEBI:58210"/>
    </ligand>
</feature>
<dbReference type="PANTHER" id="PTHR30011">
    <property type="entry name" value="ALKANESULFONATE MONOOXYGENASE-RELATED"/>
    <property type="match status" value="1"/>
</dbReference>
<reference evidence="8" key="1">
    <citation type="submission" date="2006-06" db="EMBL/GenBank/DDBJ databases">
        <title>Complete sequence of chromosome of Mycobacterium sp. MCS.</title>
        <authorList>
            <consortium name="US DOE Joint Genome Institute"/>
            <person name="Copeland A."/>
            <person name="Lucas S."/>
            <person name="Lapidus A."/>
            <person name="Barry K."/>
            <person name="Detter J.C."/>
            <person name="Glavina del Rio T."/>
            <person name="Hammon N."/>
            <person name="Israni S."/>
            <person name="Dalin E."/>
            <person name="Tice H."/>
            <person name="Pitluck S."/>
            <person name="Martinez M."/>
            <person name="Schmutz J."/>
            <person name="Larimer F."/>
            <person name="Land M."/>
            <person name="Hauser L."/>
            <person name="Kyrpides N."/>
            <person name="Kim E."/>
            <person name="Miller C.D."/>
            <person name="Hughes J.E."/>
            <person name="Anderson A.J."/>
            <person name="Sims R.C."/>
            <person name="Richardson P."/>
        </authorList>
    </citation>
    <scope>NUCLEOTIDE SEQUENCE [LARGE SCALE GENOMIC DNA]</scope>
    <source>
        <strain evidence="8">MCS</strain>
    </source>
</reference>
<dbReference type="PANTHER" id="PTHR30011:SF16">
    <property type="entry name" value="C2H2 FINGER DOMAIN TRANSCRIPTION FACTOR (EUROFUNG)-RELATED"/>
    <property type="match status" value="1"/>
</dbReference>
<feature type="domain" description="Luciferase-like" evidence="7">
    <location>
        <begin position="35"/>
        <end position="394"/>
    </location>
</feature>
<dbReference type="InterPro" id="IPR011251">
    <property type="entry name" value="Luciferase-like_dom"/>
</dbReference>
<protein>
    <submittedName>
        <fullName evidence="8">Xenobiotic compound monooxygenase, DszA family, A subunit</fullName>
    </submittedName>
</protein>
<evidence type="ECO:0000256" key="1">
    <source>
        <dbReference type="ARBA" id="ARBA00022630"/>
    </source>
</evidence>
<evidence type="ECO:0000256" key="6">
    <source>
        <dbReference type="PIRSR" id="PIRSR000337-1"/>
    </source>
</evidence>
<feature type="binding site" evidence="6">
    <location>
        <position position="226"/>
    </location>
    <ligand>
        <name>FMN</name>
        <dbReference type="ChEBI" id="CHEBI:58210"/>
    </ligand>
</feature>
<feature type="binding site" evidence="6">
    <location>
        <position position="61"/>
    </location>
    <ligand>
        <name>FMN</name>
        <dbReference type="ChEBI" id="CHEBI:58210"/>
    </ligand>
</feature>
<dbReference type="InterPro" id="IPR036661">
    <property type="entry name" value="Luciferase-like_sf"/>
</dbReference>
<keyword evidence="4 8" id="KW-0503">Monooxygenase</keyword>
<evidence type="ECO:0000259" key="7">
    <source>
        <dbReference type="Pfam" id="PF00296"/>
    </source>
</evidence>
<dbReference type="GO" id="GO:0004497">
    <property type="term" value="F:monooxygenase activity"/>
    <property type="evidence" value="ECO:0007669"/>
    <property type="project" value="UniProtKB-KW"/>
</dbReference>
<comment type="similarity">
    <text evidence="5">Belongs to the NtaA/SnaA/DszA monooxygenase family.</text>
</comment>
<dbReference type="NCBIfam" id="TIGR03860">
    <property type="entry name" value="FMN_nitrolo"/>
    <property type="match status" value="1"/>
</dbReference>
<dbReference type="KEGG" id="mmc:Mmcs_2522"/>
<dbReference type="InterPro" id="IPR051260">
    <property type="entry name" value="Diverse_substr_monoxygenases"/>
</dbReference>
<dbReference type="CDD" id="cd01095">
    <property type="entry name" value="Nitrilotriacetate_monoxgenase"/>
    <property type="match status" value="1"/>
</dbReference>
<keyword evidence="1 6" id="KW-0285">Flavoprotein</keyword>
<dbReference type="PIRSF" id="PIRSF000337">
    <property type="entry name" value="NTA_MOA"/>
    <property type="match status" value="1"/>
</dbReference>
<accession>A0A5Q5BJY7</accession>
<dbReference type="AlphaFoldDB" id="A0A5Q5BJY7"/>
<keyword evidence="2 6" id="KW-0288">FMN</keyword>
<evidence type="ECO:0000256" key="4">
    <source>
        <dbReference type="ARBA" id="ARBA00023033"/>
    </source>
</evidence>
<evidence type="ECO:0000256" key="2">
    <source>
        <dbReference type="ARBA" id="ARBA00022643"/>
    </source>
</evidence>
<dbReference type="InterPro" id="IPR016215">
    <property type="entry name" value="NTA_MOA"/>
</dbReference>
<evidence type="ECO:0000313" key="8">
    <source>
        <dbReference type="EMBL" id="ABG08630.1"/>
    </source>
</evidence>
<dbReference type="Pfam" id="PF00296">
    <property type="entry name" value="Bac_luciferase"/>
    <property type="match status" value="1"/>
</dbReference>
<organism evidence="8">
    <name type="scientific">Mycobacterium sp. (strain MCS)</name>
    <dbReference type="NCBI Taxonomy" id="164756"/>
    <lineage>
        <taxon>Bacteria</taxon>
        <taxon>Bacillati</taxon>
        <taxon>Actinomycetota</taxon>
        <taxon>Actinomycetes</taxon>
        <taxon>Mycobacteriales</taxon>
        <taxon>Mycobacteriaceae</taxon>
        <taxon>Mycobacterium</taxon>
    </lineage>
</organism>
<dbReference type="GO" id="GO:0016705">
    <property type="term" value="F:oxidoreductase activity, acting on paired donors, with incorporation or reduction of molecular oxygen"/>
    <property type="evidence" value="ECO:0007669"/>
    <property type="project" value="InterPro"/>
</dbReference>
<evidence type="ECO:0000256" key="3">
    <source>
        <dbReference type="ARBA" id="ARBA00023002"/>
    </source>
</evidence>
<dbReference type="SUPFAM" id="SSF51679">
    <property type="entry name" value="Bacterial luciferase-like"/>
    <property type="match status" value="1"/>
</dbReference>
<dbReference type="Gene3D" id="3.20.20.30">
    <property type="entry name" value="Luciferase-like domain"/>
    <property type="match status" value="1"/>
</dbReference>
<dbReference type="EMBL" id="CP000384">
    <property type="protein sequence ID" value="ABG08630.1"/>
    <property type="molecule type" value="Genomic_DNA"/>
</dbReference>
<name>A0A5Q5BJY7_MYCSS</name>
<evidence type="ECO:0000256" key="5">
    <source>
        <dbReference type="ARBA" id="ARBA00033748"/>
    </source>
</evidence>
<sequence>MRHMTDSRRMHLGLTIWPTGFHPAAWRVPGAFSNGNSNPALLADAARTAERGVFDFFFIGDRLVGLPSSQFANPNEVLRPEALTLASFIAASTTRIGLITTVNTTYSDPYNVARATATIDHLSGGRVGLNIVTGKNVEAARNFGRDQHWDNERRYDWASEYIQVLQLLWDSWEDDARVADAGTGQFVDPGRVHRIDFRGEFFSVDGPLNVERPVQGQLPIVNAGASERSRELGAQFSDLRFTNSSTLGLEGARAYYADLKSRLPRYGRRPQDQLIIPGVAVYVEETKAAAHQAYSDLQRRLNTGPGGRAQLSEALGVDLSAVPADAALADVVDMAALDAAARAVVDSAAELYGHDRASVAEVTASLLRGGMFKEAVGSPAEVADVLEEWFTTGAADGFMIFPPRVPYGIGAFVDLVVPELQRRGLHRREYTGTTLRDHLGLARPSNRFAAEESHAVGVAR</sequence>
<proteinExistence type="inferred from homology"/>